<dbReference type="KEGG" id="gma:AciX8_4783"/>
<dbReference type="STRING" id="682795.AciX8_4783"/>
<evidence type="ECO:0000313" key="7">
    <source>
        <dbReference type="Proteomes" id="UP000007113"/>
    </source>
</evidence>
<dbReference type="SUPFAM" id="SSF48208">
    <property type="entry name" value="Six-hairpin glycosidases"/>
    <property type="match status" value="1"/>
</dbReference>
<evidence type="ECO:0000256" key="1">
    <source>
        <dbReference type="SAM" id="MobiDB-lite"/>
    </source>
</evidence>
<name>G8NYJ3_GRAMM</name>
<dbReference type="Gene3D" id="2.60.40.10">
    <property type="entry name" value="Immunoglobulins"/>
    <property type="match status" value="1"/>
</dbReference>
<dbReference type="InterPro" id="IPR035986">
    <property type="entry name" value="PKD_dom_sf"/>
</dbReference>
<reference evidence="6 7" key="1">
    <citation type="submission" date="2011-11" db="EMBL/GenBank/DDBJ databases">
        <title>Complete sequence of Granulicella mallensis MP5ACTX8.</title>
        <authorList>
            <consortium name="US DOE Joint Genome Institute"/>
            <person name="Lucas S."/>
            <person name="Copeland A."/>
            <person name="Lapidus A."/>
            <person name="Cheng J.-F."/>
            <person name="Goodwin L."/>
            <person name="Pitluck S."/>
            <person name="Peters L."/>
            <person name="Lu M."/>
            <person name="Detter J.C."/>
            <person name="Han C."/>
            <person name="Tapia R."/>
            <person name="Land M."/>
            <person name="Hauser L."/>
            <person name="Kyrpides N."/>
            <person name="Ivanova N."/>
            <person name="Mikhailova N."/>
            <person name="Pagani I."/>
            <person name="Rawat S."/>
            <person name="Mannisto M."/>
            <person name="Haggblom M."/>
            <person name="Woyke T."/>
        </authorList>
    </citation>
    <scope>NUCLEOTIDE SEQUENCE [LARGE SCALE GENOMIC DNA]</scope>
    <source>
        <strain evidence="7">ATCC BAA-1857 / DSM 23137 / MP5ACTX8</strain>
    </source>
</reference>
<proteinExistence type="predicted"/>
<keyword evidence="7" id="KW-1185">Reference proteome</keyword>
<dbReference type="Proteomes" id="UP000007113">
    <property type="component" value="Chromosome"/>
</dbReference>
<dbReference type="PANTHER" id="PTHR43465">
    <property type="entry name" value="DUF1680 DOMAIN PROTEIN (AFU_ORTHOLOGUE AFUA_1G08910)"/>
    <property type="match status" value="1"/>
</dbReference>
<sequence length="960" mass="105918">MSSKLSNSLMNRPTAQDAVALPETAGSDSLLNRRNFLAGVAGTALLTAVHPSKALAQDSTSLNLAKVATPSSLYISGDTNLTALNDGNTPANSRDQVHGSYGNWPKTDTQWVQYDWSKPVTTNKVDVYWWMDRGGVGAPKSYRILYWNGSDFVPVANAQGLGVAADTFNTTTFDEVKTDKLRLEIASDGTHSTGILEWQVLSSGPVPDFPPTVNAGIDRTVVLGGETYLMGKADWLKPARGNTARWTKEAGPGHVLFADAAAPNTSAAFSAPGDYVLKLTANGSQEQVTSTLKVRAEVAPPKDRLDVVYTKKYAIDSPLWNARAKTLIVSWIPHCIEYCERTDLTQGQGGIDNFIEAGKAVRGEPHARHKGYVFANAWVHQTVESMCIAQMVDPQGDPEIIAAQAKMKETLERWIPIILAAREPDGYLQTAYTLADRSHWPERWSPAQRGNHEGYVSGYFIESAINHYTLTDGQDLRLYDAAKKLADCWVANLGPGKKAWFDGHQEMEQALVRFGRFVNDMEGNGRGDSYIKLAKFLLDSRRGGQEYDQSHLPPGQQYEAVGHAVRATYFYSGMADIAAETGDKDYQSAVISLWDNMVNRKYYLTGGIGSGETSEGFGPNYSLRNEAYCESCSSCGLIFFQYKLNLAYHDARFADLYEQTMYNALLGGVDLAGKNFAYTNPLTNTLRTPWHVCPCCVGNIPRTLLMMPTWSYVKGNKGLYVNMFVGSRIHVGKVAGTNVEMVQKTNYPWSGKVSITVNPEEARTFSVYVRIPDRNTSELYTETPVVSGMKSFAVNGHEVKPRIEKGYAVVTREWKTGDRIDLELPMEPQRVKADSRIKADVDLVALKYGPLVYNVETADQHNLEQALSDAPLKMEWRPDLLGGVMAMSGKWQDGTPMLAVPNYARMNRVEVPREQTAGDPSVNYAPGSTTNAGANPAAAANQRRIRMRTVQSKVWMKNQV</sequence>
<gene>
    <name evidence="6" type="ordered locus">AciX8_4783</name>
</gene>
<evidence type="ECO:0000259" key="4">
    <source>
        <dbReference type="Pfam" id="PF20736"/>
    </source>
</evidence>
<dbReference type="InterPro" id="IPR008979">
    <property type="entry name" value="Galactose-bd-like_sf"/>
</dbReference>
<dbReference type="EMBL" id="CP003130">
    <property type="protein sequence ID" value="AEU39052.1"/>
    <property type="molecule type" value="Genomic_DNA"/>
</dbReference>
<dbReference type="PROSITE" id="PS51318">
    <property type="entry name" value="TAT"/>
    <property type="match status" value="1"/>
</dbReference>
<feature type="domain" description="Non-reducing end beta-L-arabinofuranosidase-like GH127 C-terminal" evidence="5">
    <location>
        <begin position="828"/>
        <end position="910"/>
    </location>
</feature>
<organism evidence="6 7">
    <name type="scientific">Granulicella mallensis (strain ATCC BAA-1857 / DSM 23137 / MP5ACTX8)</name>
    <dbReference type="NCBI Taxonomy" id="682795"/>
    <lineage>
        <taxon>Bacteria</taxon>
        <taxon>Pseudomonadati</taxon>
        <taxon>Acidobacteriota</taxon>
        <taxon>Terriglobia</taxon>
        <taxon>Terriglobales</taxon>
        <taxon>Acidobacteriaceae</taxon>
        <taxon>Granulicella</taxon>
    </lineage>
</organism>
<dbReference type="Gene3D" id="2.60.120.260">
    <property type="entry name" value="Galactose-binding domain-like"/>
    <property type="match status" value="1"/>
</dbReference>
<dbReference type="InterPro" id="IPR000421">
    <property type="entry name" value="FA58C"/>
</dbReference>
<dbReference type="Pfam" id="PF07944">
    <property type="entry name" value="Beta-AFase-like_GH127_cat"/>
    <property type="match status" value="1"/>
</dbReference>
<dbReference type="Pfam" id="PF00754">
    <property type="entry name" value="F5_F8_type_C"/>
    <property type="match status" value="1"/>
</dbReference>
<dbReference type="InterPro" id="IPR049174">
    <property type="entry name" value="Beta-AFase-like"/>
</dbReference>
<evidence type="ECO:0000259" key="2">
    <source>
        <dbReference type="Pfam" id="PF00754"/>
    </source>
</evidence>
<dbReference type="GO" id="GO:0005975">
    <property type="term" value="P:carbohydrate metabolic process"/>
    <property type="evidence" value="ECO:0007669"/>
    <property type="project" value="InterPro"/>
</dbReference>
<protein>
    <recommendedName>
        <fullName evidence="8">Tat pathway signal protein</fullName>
    </recommendedName>
</protein>
<feature type="domain" description="Non-reducing end beta-L-arabinofuranosidase-like GH127 catalytic" evidence="3">
    <location>
        <begin position="404"/>
        <end position="704"/>
    </location>
</feature>
<dbReference type="HOGENOM" id="CLU_013148_2_0_0"/>
<dbReference type="InterPro" id="IPR013783">
    <property type="entry name" value="Ig-like_fold"/>
</dbReference>
<dbReference type="InterPro" id="IPR006311">
    <property type="entry name" value="TAT_signal"/>
</dbReference>
<dbReference type="InterPro" id="IPR008928">
    <property type="entry name" value="6-hairpin_glycosidase_sf"/>
</dbReference>
<dbReference type="SUPFAM" id="SSF49785">
    <property type="entry name" value="Galactose-binding domain-like"/>
    <property type="match status" value="1"/>
</dbReference>
<dbReference type="PANTHER" id="PTHR43465:SF2">
    <property type="entry name" value="DUF1680 DOMAIN PROTEIN (AFU_ORTHOLOGUE AFUA_1G08910)"/>
    <property type="match status" value="1"/>
</dbReference>
<dbReference type="InterPro" id="IPR049046">
    <property type="entry name" value="Beta-AFase-like_GH127_middle"/>
</dbReference>
<feature type="domain" description="F5/8 type C" evidence="2">
    <location>
        <begin position="80"/>
        <end position="191"/>
    </location>
</feature>
<dbReference type="RefSeq" id="WP_014267923.1">
    <property type="nucleotide sequence ID" value="NC_016631.1"/>
</dbReference>
<evidence type="ECO:0008006" key="8">
    <source>
        <dbReference type="Google" id="ProtNLM"/>
    </source>
</evidence>
<dbReference type="InterPro" id="IPR049049">
    <property type="entry name" value="Beta-AFase-like_GH127_C"/>
</dbReference>
<dbReference type="InterPro" id="IPR012878">
    <property type="entry name" value="Beta-AFase-like_GH127_cat"/>
</dbReference>
<dbReference type="AlphaFoldDB" id="G8NYJ3"/>
<dbReference type="Pfam" id="PF20737">
    <property type="entry name" value="Glyco_hydro127C"/>
    <property type="match status" value="1"/>
</dbReference>
<dbReference type="eggNOG" id="COG3533">
    <property type="taxonomic scope" value="Bacteria"/>
</dbReference>
<evidence type="ECO:0000313" key="6">
    <source>
        <dbReference type="EMBL" id="AEU39052.1"/>
    </source>
</evidence>
<accession>G8NYJ3</accession>
<feature type="region of interest" description="Disordered" evidence="1">
    <location>
        <begin position="914"/>
        <end position="939"/>
    </location>
</feature>
<feature type="domain" description="Non-reducing end beta-L-arabinofuranosidase-like GH127 middle" evidence="4">
    <location>
        <begin position="719"/>
        <end position="826"/>
    </location>
</feature>
<evidence type="ECO:0000259" key="5">
    <source>
        <dbReference type="Pfam" id="PF20737"/>
    </source>
</evidence>
<evidence type="ECO:0000259" key="3">
    <source>
        <dbReference type="Pfam" id="PF07944"/>
    </source>
</evidence>
<dbReference type="Pfam" id="PF20736">
    <property type="entry name" value="Glyco_hydro127M"/>
    <property type="match status" value="1"/>
</dbReference>
<dbReference type="SUPFAM" id="SSF49299">
    <property type="entry name" value="PKD domain"/>
    <property type="match status" value="1"/>
</dbReference>